<dbReference type="EMBL" id="KN819840">
    <property type="protein sequence ID" value="KIJ07593.1"/>
    <property type="molecule type" value="Genomic_DNA"/>
</dbReference>
<dbReference type="OrthoDB" id="2690876at2759"/>
<feature type="compositionally biased region" description="Polar residues" evidence="1">
    <location>
        <begin position="70"/>
        <end position="79"/>
    </location>
</feature>
<reference evidence="2 3" key="1">
    <citation type="submission" date="2014-06" db="EMBL/GenBank/DDBJ databases">
        <authorList>
            <consortium name="DOE Joint Genome Institute"/>
            <person name="Kuo A."/>
            <person name="Kohler A."/>
            <person name="Nagy L.G."/>
            <person name="Floudas D."/>
            <person name="Copeland A."/>
            <person name="Barry K.W."/>
            <person name="Cichocki N."/>
            <person name="Veneault-Fourrey C."/>
            <person name="LaButti K."/>
            <person name="Lindquist E.A."/>
            <person name="Lipzen A."/>
            <person name="Lundell T."/>
            <person name="Morin E."/>
            <person name="Murat C."/>
            <person name="Sun H."/>
            <person name="Tunlid A."/>
            <person name="Henrissat B."/>
            <person name="Grigoriev I.V."/>
            <person name="Hibbett D.S."/>
            <person name="Martin F."/>
            <person name="Nordberg H.P."/>
            <person name="Cantor M.N."/>
            <person name="Hua S.X."/>
        </authorList>
    </citation>
    <scope>NUCLEOTIDE SEQUENCE [LARGE SCALE GENOMIC DNA]</scope>
    <source>
        <strain evidence="2 3">ATCC 200175</strain>
    </source>
</reference>
<feature type="compositionally biased region" description="Basic and acidic residues" evidence="1">
    <location>
        <begin position="202"/>
        <end position="211"/>
    </location>
</feature>
<evidence type="ECO:0000313" key="2">
    <source>
        <dbReference type="EMBL" id="KIJ07593.1"/>
    </source>
</evidence>
<name>A0A0C9T8Z2_PAXIN</name>
<organism evidence="2 3">
    <name type="scientific">Paxillus involutus ATCC 200175</name>
    <dbReference type="NCBI Taxonomy" id="664439"/>
    <lineage>
        <taxon>Eukaryota</taxon>
        <taxon>Fungi</taxon>
        <taxon>Dikarya</taxon>
        <taxon>Basidiomycota</taxon>
        <taxon>Agaricomycotina</taxon>
        <taxon>Agaricomycetes</taxon>
        <taxon>Agaricomycetidae</taxon>
        <taxon>Boletales</taxon>
        <taxon>Paxilineae</taxon>
        <taxon>Paxillaceae</taxon>
        <taxon>Paxillus</taxon>
    </lineage>
</organism>
<proteinExistence type="predicted"/>
<dbReference type="Proteomes" id="UP000053647">
    <property type="component" value="Unassembled WGS sequence"/>
</dbReference>
<feature type="compositionally biased region" description="Polar residues" evidence="1">
    <location>
        <begin position="221"/>
        <end position="239"/>
    </location>
</feature>
<dbReference type="HOGENOM" id="CLU_054689_0_0_1"/>
<gene>
    <name evidence="2" type="ORF">PAXINDRAFT_19225</name>
</gene>
<feature type="region of interest" description="Disordered" evidence="1">
    <location>
        <begin position="141"/>
        <end position="248"/>
    </location>
</feature>
<evidence type="ECO:0000256" key="1">
    <source>
        <dbReference type="SAM" id="MobiDB-lite"/>
    </source>
</evidence>
<dbReference type="AlphaFoldDB" id="A0A0C9T8Z2"/>
<feature type="compositionally biased region" description="Basic and acidic residues" evidence="1">
    <location>
        <begin position="166"/>
        <end position="179"/>
    </location>
</feature>
<feature type="compositionally biased region" description="Polar residues" evidence="1">
    <location>
        <begin position="152"/>
        <end position="163"/>
    </location>
</feature>
<keyword evidence="3" id="KW-1185">Reference proteome</keyword>
<sequence length="248" mass="27326">MFQPPLPFLVFIPRDNLKKSFPRPQSPQTPSTKPLLTPSVKHHTRQPAHSHAYYNPDQRKPEVEAKAQGRVQSPSQTPSRDAYPSLDDLSTLSYDASAITYANTTTPTRTSRPSRTQTSARPQEQTRRRLGRAVRNFMKRMLSPSFAAGGTTFESRGKGSSSEPGPRGRYDGSTKDRDAALPIGSTNHRDVFLGRTSGFAGGDEKERETPRSDASGDSGWTFASVSSWTGPVEGQQTHGGNRWSGLWH</sequence>
<feature type="region of interest" description="Disordered" evidence="1">
    <location>
        <begin position="101"/>
        <end position="128"/>
    </location>
</feature>
<feature type="compositionally biased region" description="Low complexity" evidence="1">
    <location>
        <begin position="104"/>
        <end position="122"/>
    </location>
</feature>
<reference evidence="3" key="2">
    <citation type="submission" date="2015-01" db="EMBL/GenBank/DDBJ databases">
        <title>Evolutionary Origins and Diversification of the Mycorrhizal Mutualists.</title>
        <authorList>
            <consortium name="DOE Joint Genome Institute"/>
            <consortium name="Mycorrhizal Genomics Consortium"/>
            <person name="Kohler A."/>
            <person name="Kuo A."/>
            <person name="Nagy L.G."/>
            <person name="Floudas D."/>
            <person name="Copeland A."/>
            <person name="Barry K.W."/>
            <person name="Cichocki N."/>
            <person name="Veneault-Fourrey C."/>
            <person name="LaButti K."/>
            <person name="Lindquist E.A."/>
            <person name="Lipzen A."/>
            <person name="Lundell T."/>
            <person name="Morin E."/>
            <person name="Murat C."/>
            <person name="Riley R."/>
            <person name="Ohm R."/>
            <person name="Sun H."/>
            <person name="Tunlid A."/>
            <person name="Henrissat B."/>
            <person name="Grigoriev I.V."/>
            <person name="Hibbett D.S."/>
            <person name="Martin F."/>
        </authorList>
    </citation>
    <scope>NUCLEOTIDE SEQUENCE [LARGE SCALE GENOMIC DNA]</scope>
    <source>
        <strain evidence="3">ATCC 200175</strain>
    </source>
</reference>
<accession>A0A0C9T8Z2</accession>
<feature type="compositionally biased region" description="Basic and acidic residues" evidence="1">
    <location>
        <begin position="57"/>
        <end position="67"/>
    </location>
</feature>
<protein>
    <submittedName>
        <fullName evidence="2">Uncharacterized protein</fullName>
    </submittedName>
</protein>
<evidence type="ECO:0000313" key="3">
    <source>
        <dbReference type="Proteomes" id="UP000053647"/>
    </source>
</evidence>
<feature type="region of interest" description="Disordered" evidence="1">
    <location>
        <begin position="17"/>
        <end position="87"/>
    </location>
</feature>